<dbReference type="FunFam" id="1.25.40.10:FF:000090">
    <property type="entry name" value="Pentatricopeptide repeat-containing protein, chloroplastic"/>
    <property type="match status" value="1"/>
</dbReference>
<comment type="similarity">
    <text evidence="2">Belongs to the PPR family. PCMP-E subfamily.</text>
</comment>
<keyword evidence="1" id="KW-0677">Repeat</keyword>
<dbReference type="GO" id="GO:0003723">
    <property type="term" value="F:RNA binding"/>
    <property type="evidence" value="ECO:0007669"/>
    <property type="project" value="InterPro"/>
</dbReference>
<protein>
    <recommendedName>
        <fullName evidence="6">Pentatricopeptide repeat-containing protein</fullName>
    </recommendedName>
</protein>
<accession>A0AAV8TKN1</accession>
<dbReference type="NCBIfam" id="TIGR00756">
    <property type="entry name" value="PPR"/>
    <property type="match status" value="2"/>
</dbReference>
<dbReference type="InterPro" id="IPR011990">
    <property type="entry name" value="TPR-like_helical_dom_sf"/>
</dbReference>
<dbReference type="FunFam" id="1.25.40.10:FF:000351">
    <property type="entry name" value="Pentatricopeptide repeat-containing protein"/>
    <property type="match status" value="1"/>
</dbReference>
<evidence type="ECO:0008006" key="6">
    <source>
        <dbReference type="Google" id="ProtNLM"/>
    </source>
</evidence>
<dbReference type="Pfam" id="PF01535">
    <property type="entry name" value="PPR"/>
    <property type="match status" value="5"/>
</dbReference>
<keyword evidence="5" id="KW-1185">Reference proteome</keyword>
<dbReference type="Proteomes" id="UP001159364">
    <property type="component" value="Linkage Group LG04"/>
</dbReference>
<gene>
    <name evidence="4" type="ORF">K2173_017469</name>
</gene>
<dbReference type="FunFam" id="1.25.40.10:FF:000196">
    <property type="entry name" value="Pentatricopeptide repeat-containing protein At4g14850"/>
    <property type="match status" value="1"/>
</dbReference>
<dbReference type="Pfam" id="PF13041">
    <property type="entry name" value="PPR_2"/>
    <property type="match status" value="3"/>
</dbReference>
<dbReference type="FunFam" id="1.25.40.10:FF:001103">
    <property type="entry name" value="Glycerol-3-phosphate dehydrogenase [NAD(+)]"/>
    <property type="match status" value="1"/>
</dbReference>
<evidence type="ECO:0000313" key="5">
    <source>
        <dbReference type="Proteomes" id="UP001159364"/>
    </source>
</evidence>
<proteinExistence type="inferred from homology"/>
<dbReference type="Pfam" id="PF20431">
    <property type="entry name" value="E_motif"/>
    <property type="match status" value="1"/>
</dbReference>
<dbReference type="PANTHER" id="PTHR24015:SF1728">
    <property type="entry name" value="PENTACOTRIPEPTIDE-REPEAT REGION OF PRORP DOMAIN-CONTAINING PROTEIN"/>
    <property type="match status" value="1"/>
</dbReference>
<dbReference type="EMBL" id="JAIWQS010000004">
    <property type="protein sequence ID" value="KAJ8767425.1"/>
    <property type="molecule type" value="Genomic_DNA"/>
</dbReference>
<comment type="caution">
    <text evidence="4">The sequence shown here is derived from an EMBL/GenBank/DDBJ whole genome shotgun (WGS) entry which is preliminary data.</text>
</comment>
<evidence type="ECO:0000256" key="1">
    <source>
        <dbReference type="ARBA" id="ARBA00022737"/>
    </source>
</evidence>
<reference evidence="4 5" key="1">
    <citation type="submission" date="2021-09" db="EMBL/GenBank/DDBJ databases">
        <title>Genomic insights and catalytic innovation underlie evolution of tropane alkaloids biosynthesis.</title>
        <authorList>
            <person name="Wang Y.-J."/>
            <person name="Tian T."/>
            <person name="Huang J.-P."/>
            <person name="Huang S.-X."/>
        </authorList>
    </citation>
    <scope>NUCLEOTIDE SEQUENCE [LARGE SCALE GENOMIC DNA]</scope>
    <source>
        <strain evidence="4">KIB-2018</strain>
        <tissue evidence="4">Leaf</tissue>
    </source>
</reference>
<dbReference type="InterPro" id="IPR046848">
    <property type="entry name" value="E_motif"/>
</dbReference>
<evidence type="ECO:0000313" key="4">
    <source>
        <dbReference type="EMBL" id="KAJ8767425.1"/>
    </source>
</evidence>
<dbReference type="GO" id="GO:0009451">
    <property type="term" value="P:RNA modification"/>
    <property type="evidence" value="ECO:0007669"/>
    <property type="project" value="InterPro"/>
</dbReference>
<feature type="repeat" description="PPR" evidence="3">
    <location>
        <begin position="370"/>
        <end position="404"/>
    </location>
</feature>
<evidence type="ECO:0000256" key="2">
    <source>
        <dbReference type="ARBA" id="ARBA00061659"/>
    </source>
</evidence>
<name>A0AAV8TKN1_9ROSI</name>
<feature type="repeat" description="PPR" evidence="3">
    <location>
        <begin position="167"/>
        <end position="201"/>
    </location>
</feature>
<dbReference type="AlphaFoldDB" id="A0AAV8TKN1"/>
<sequence length="623" mass="68792">MVGGEAVGCLLHQCSKLKALREGLSLHAVALKTGMLSDVIVSNHVVNMYSKCGDTFYARNLFDEMSFRNLVSWSAMISGYDQAGQSLLALNLFSQMRIQPNEFVFGSVISACASIPALPQGQQLHALSLKVGYGYVCFVSNALITMYMKCGRWDDAVLVHNESTEANTVSYNALISGFAENQQPEKGFGTFKLMHTQGLLPDKFTFAGVFGICTELNDIKNGAALHCQTIKFRLDVSEFVGNVIITMYSKFQLIEEAEKIFRRIEKLDLISWNTFIATCSHCNHPEKALINFKEMTNGHGVKPDDFTFTSALAACAALASLRHGKQIHCFLIRTRVIQDVGVGNALINMYAKCGCIKNADTVFSNMLNSNLVSWNTMIAGFGNHGLGRRAIDLFKKMKKLGVKPDSITFIGLLTACNHAGLVDEGQYYFDSMEETYGVSPNMEHFSCLIDLLGRAGRLHKAVDYMKNLPFGHDPVVLGSLLSASRLHGDVVMGEYLAKLLLKLQPSTTSPYVLLSNLYASDEMWDYVAEARKMLKGSGLKKEPAHSLIEVRGAFEKFTMGDLSHSMVEEINGMLKTLSWETGEVSSSHLILYEAKEQTKAAEGAKLPALPGQVQKNENYRFTN</sequence>
<evidence type="ECO:0000256" key="3">
    <source>
        <dbReference type="PROSITE-ProRule" id="PRU00708"/>
    </source>
</evidence>
<dbReference type="InterPro" id="IPR046960">
    <property type="entry name" value="PPR_At4g14850-like_plant"/>
</dbReference>
<dbReference type="PANTHER" id="PTHR24015">
    <property type="entry name" value="OS07G0578800 PROTEIN-RELATED"/>
    <property type="match status" value="1"/>
</dbReference>
<organism evidence="4 5">
    <name type="scientific">Erythroxylum novogranatense</name>
    <dbReference type="NCBI Taxonomy" id="1862640"/>
    <lineage>
        <taxon>Eukaryota</taxon>
        <taxon>Viridiplantae</taxon>
        <taxon>Streptophyta</taxon>
        <taxon>Embryophyta</taxon>
        <taxon>Tracheophyta</taxon>
        <taxon>Spermatophyta</taxon>
        <taxon>Magnoliopsida</taxon>
        <taxon>eudicotyledons</taxon>
        <taxon>Gunneridae</taxon>
        <taxon>Pentapetalae</taxon>
        <taxon>rosids</taxon>
        <taxon>fabids</taxon>
        <taxon>Malpighiales</taxon>
        <taxon>Erythroxylaceae</taxon>
        <taxon>Erythroxylum</taxon>
    </lineage>
</organism>
<dbReference type="Gene3D" id="1.25.40.10">
    <property type="entry name" value="Tetratricopeptide repeat domain"/>
    <property type="match status" value="4"/>
</dbReference>
<dbReference type="InterPro" id="IPR002885">
    <property type="entry name" value="PPR_rpt"/>
</dbReference>
<dbReference type="PROSITE" id="PS51375">
    <property type="entry name" value="PPR"/>
    <property type="match status" value="2"/>
</dbReference>